<proteinExistence type="predicted"/>
<dbReference type="KEGG" id="kau:B6264_27815"/>
<dbReference type="Proteomes" id="UP000610124">
    <property type="component" value="Unassembled WGS sequence"/>
</dbReference>
<dbReference type="OrthoDB" id="3470164at2"/>
<evidence type="ECO:0000313" key="5">
    <source>
        <dbReference type="Proteomes" id="UP000037395"/>
    </source>
</evidence>
<keyword evidence="2" id="KW-0732">Signal</keyword>
<evidence type="ECO:0008006" key="6">
    <source>
        <dbReference type="Google" id="ProtNLM"/>
    </source>
</evidence>
<reference evidence="3" key="5">
    <citation type="submission" date="2020-09" db="EMBL/GenBank/DDBJ databases">
        <authorList>
            <person name="Sun Q."/>
            <person name="Ohkuma M."/>
        </authorList>
    </citation>
    <scope>NUCLEOTIDE SEQUENCE</scope>
    <source>
        <strain evidence="3">JCM 4434</strain>
    </source>
</reference>
<dbReference type="EMBL" id="JPRF03000014">
    <property type="protein sequence ID" value="OEV38433.1"/>
    <property type="molecule type" value="Genomic_DNA"/>
</dbReference>
<feature type="compositionally biased region" description="Gly residues" evidence="1">
    <location>
        <begin position="64"/>
        <end position="80"/>
    </location>
</feature>
<comment type="caution">
    <text evidence="4">The sequence shown here is derived from an EMBL/GenBank/DDBJ whole genome shotgun (WGS) entry which is preliminary data.</text>
</comment>
<reference evidence="5" key="4">
    <citation type="submission" date="2016-08" db="EMBL/GenBank/DDBJ databases">
        <title>Sequencing, assembly and comparative genomics of S. aureofaciens ATCC 10762.</title>
        <authorList>
            <person name="Gradnigo J.S."/>
            <person name="Johnson N."/>
            <person name="Somerville G.A."/>
        </authorList>
    </citation>
    <scope>NUCLEOTIDE SEQUENCE [LARGE SCALE GENOMIC DNA]</scope>
    <source>
        <strain evidence="5">ATCC 10762 / DSM 40127 / CCM 3239 / JCM 4008 / LMG 5968 / NBRC 12843 / NCIMB 8234 / A-377</strain>
    </source>
</reference>
<feature type="compositionally biased region" description="Polar residues" evidence="1">
    <location>
        <begin position="274"/>
        <end position="289"/>
    </location>
</feature>
<evidence type="ECO:0000313" key="4">
    <source>
        <dbReference type="EMBL" id="OEV38433.1"/>
    </source>
</evidence>
<dbReference type="GeneID" id="97487188"/>
<feature type="region of interest" description="Disordered" evidence="1">
    <location>
        <begin position="254"/>
        <end position="298"/>
    </location>
</feature>
<gene>
    <name evidence="3" type="ORF">GCM10010502_41510</name>
    <name evidence="4" type="ORF">HS99_0021240</name>
</gene>
<dbReference type="RefSeq" id="WP_050366401.1">
    <property type="nucleotide sequence ID" value="NZ_BMUB01000009.1"/>
</dbReference>
<sequence length="324" mass="32413">MRTLKAVALTAAALVSVGAATTTARADSGSDVPDYGAARQVLRSGQTHDTVSRFLGAARTAVSPGGGPGTGTGADGGSAGGRPNTPNAVAAPPSFELKDPVPMYELSVDFVTGKAQPTPQNALRLSYLASRVSAADGHQAAVLLAPPGNGGGWRLAGIRDGDNELTLAERATAGARTFTEPQIHAWYRLTASADVEPLNTEATTGLGGKQSLPLAAYQKLVTGRYADKLPGSGYDRNGLAGGFGLFDGTGSAAGPTAGSAAGTPPQAQPEARAGTQTPTTSSDSASAEQSPPPSWQLPALGAAVLAAGAAGFGLRRRRRAAATD</sequence>
<protein>
    <recommendedName>
        <fullName evidence="6">Gram-positive cocci surface proteins LPxTG domain-containing protein</fullName>
    </recommendedName>
</protein>
<accession>A0A8H9HS31</accession>
<feature type="compositionally biased region" description="Low complexity" evidence="1">
    <location>
        <begin position="254"/>
        <end position="269"/>
    </location>
</feature>
<keyword evidence="5" id="KW-1185">Reference proteome</keyword>
<feature type="signal peptide" evidence="2">
    <location>
        <begin position="1"/>
        <end position="26"/>
    </location>
</feature>
<dbReference type="AlphaFoldDB" id="A0A1E7ND72"/>
<reference evidence="4" key="3">
    <citation type="submission" date="2016-08" db="EMBL/GenBank/DDBJ databases">
        <title>Sequencing, Assembly and Comparative Genomics of S. aureofaciens ATCC 10762.</title>
        <authorList>
            <person name="Gradnigo J.S."/>
            <person name="Johnson N."/>
            <person name="Somerville G.A."/>
        </authorList>
    </citation>
    <scope>NUCLEOTIDE SEQUENCE [LARGE SCALE GENOMIC DNA]</scope>
    <source>
        <strain evidence="4">ATCC 10762</strain>
    </source>
</reference>
<evidence type="ECO:0000256" key="2">
    <source>
        <dbReference type="SAM" id="SignalP"/>
    </source>
</evidence>
<dbReference type="EMBL" id="BMUB01000009">
    <property type="protein sequence ID" value="GGU85017.1"/>
    <property type="molecule type" value="Genomic_DNA"/>
</dbReference>
<reference evidence="4 5" key="2">
    <citation type="submission" date="2014-07" db="EMBL/GenBank/DDBJ databases">
        <authorList>
            <person name="Zhang J.E."/>
            <person name="Yang H."/>
            <person name="Guo J."/>
            <person name="Deng Z."/>
            <person name="Luo H."/>
            <person name="Luo M."/>
            <person name="Zhao B."/>
        </authorList>
    </citation>
    <scope>NUCLEOTIDE SEQUENCE [LARGE SCALE GENOMIC DNA]</scope>
    <source>
        <strain evidence="4">ATCC 10762</strain>
        <strain evidence="5">ATCC 10762 / DSM 40127 / CCM 3239 / JCM 4008 / LMG 5968 / NBRC 12843 / NCIMB 8234 / A-377</strain>
    </source>
</reference>
<accession>A0A1E7ND72</accession>
<organism evidence="4 5">
    <name type="scientific">Kitasatospora aureofaciens</name>
    <name type="common">Streptomyces aureofaciens</name>
    <dbReference type="NCBI Taxonomy" id="1894"/>
    <lineage>
        <taxon>Bacteria</taxon>
        <taxon>Bacillati</taxon>
        <taxon>Actinomycetota</taxon>
        <taxon>Actinomycetes</taxon>
        <taxon>Kitasatosporales</taxon>
        <taxon>Streptomycetaceae</taxon>
        <taxon>Kitasatospora</taxon>
    </lineage>
</organism>
<reference evidence="3" key="1">
    <citation type="journal article" date="2014" name="Int. J. Syst. Evol. Microbiol.">
        <title>Complete genome sequence of Corynebacterium casei LMG S-19264T (=DSM 44701T), isolated from a smear-ripened cheese.</title>
        <authorList>
            <consortium name="US DOE Joint Genome Institute (JGI-PGF)"/>
            <person name="Walter F."/>
            <person name="Albersmeier A."/>
            <person name="Kalinowski J."/>
            <person name="Ruckert C."/>
        </authorList>
    </citation>
    <scope>NUCLEOTIDE SEQUENCE</scope>
    <source>
        <strain evidence="3">JCM 4434</strain>
    </source>
</reference>
<evidence type="ECO:0000256" key="1">
    <source>
        <dbReference type="SAM" id="MobiDB-lite"/>
    </source>
</evidence>
<evidence type="ECO:0000313" key="3">
    <source>
        <dbReference type="EMBL" id="GGU85017.1"/>
    </source>
</evidence>
<feature type="chain" id="PRO_5015064178" description="Gram-positive cocci surface proteins LPxTG domain-containing protein" evidence="2">
    <location>
        <begin position="27"/>
        <end position="324"/>
    </location>
</feature>
<feature type="region of interest" description="Disordered" evidence="1">
    <location>
        <begin position="59"/>
        <end position="93"/>
    </location>
</feature>
<dbReference type="Proteomes" id="UP000037395">
    <property type="component" value="Unassembled WGS sequence"/>
</dbReference>
<name>A0A1E7ND72_KITAU</name>